<reference evidence="1" key="1">
    <citation type="submission" date="2023-04" db="EMBL/GenBank/DDBJ databases">
        <authorList>
            <consortium name="ELIXIR-Norway"/>
        </authorList>
    </citation>
    <scope>NUCLEOTIDE SEQUENCE [LARGE SCALE GENOMIC DNA]</scope>
</reference>
<proteinExistence type="predicted"/>
<dbReference type="EMBL" id="OX459952">
    <property type="protein sequence ID" value="CAI9157675.1"/>
    <property type="molecule type" value="Genomic_DNA"/>
</dbReference>
<dbReference type="Proteomes" id="UP001176941">
    <property type="component" value="Chromosome 16"/>
</dbReference>
<evidence type="ECO:0000313" key="2">
    <source>
        <dbReference type="Proteomes" id="UP001176941"/>
    </source>
</evidence>
<gene>
    <name evidence="1" type="ORF">MRATA1EN1_LOCUS6637</name>
</gene>
<name>A0ABN8Y7Y8_RANTA</name>
<evidence type="ECO:0000313" key="1">
    <source>
        <dbReference type="EMBL" id="CAI9157675.1"/>
    </source>
</evidence>
<organism evidence="1 2">
    <name type="scientific">Rangifer tarandus platyrhynchus</name>
    <name type="common">Svalbard reindeer</name>
    <dbReference type="NCBI Taxonomy" id="3082113"/>
    <lineage>
        <taxon>Eukaryota</taxon>
        <taxon>Metazoa</taxon>
        <taxon>Chordata</taxon>
        <taxon>Craniata</taxon>
        <taxon>Vertebrata</taxon>
        <taxon>Euteleostomi</taxon>
        <taxon>Mammalia</taxon>
        <taxon>Eutheria</taxon>
        <taxon>Laurasiatheria</taxon>
        <taxon>Artiodactyla</taxon>
        <taxon>Ruminantia</taxon>
        <taxon>Pecora</taxon>
        <taxon>Cervidae</taxon>
        <taxon>Odocoileinae</taxon>
        <taxon>Rangifer</taxon>
    </lineage>
</organism>
<protein>
    <submittedName>
        <fullName evidence="1">Uncharacterized protein</fullName>
    </submittedName>
</protein>
<keyword evidence="2" id="KW-1185">Reference proteome</keyword>
<sequence length="121" mass="13503">MVITGVRVLTLSAQQPSHTARDPETCRTKYAPLGIHQGLVEMEAPGRSDLLRGRVMMTVRFSTESSLSLGPSIPSLPVKRFWTLYNLPCLPMSRTPMDRGRPDLLTAVFGPQHLKWLQTSD</sequence>
<accession>A0ABN8Y7Y8</accession>